<name>A0A9N7VQK1_PLEPL</name>
<dbReference type="EMBL" id="CADEAL010004169">
    <property type="protein sequence ID" value="CAB1453443.1"/>
    <property type="molecule type" value="Genomic_DNA"/>
</dbReference>
<organism evidence="2 3">
    <name type="scientific">Pleuronectes platessa</name>
    <name type="common">European plaice</name>
    <dbReference type="NCBI Taxonomy" id="8262"/>
    <lineage>
        <taxon>Eukaryota</taxon>
        <taxon>Metazoa</taxon>
        <taxon>Chordata</taxon>
        <taxon>Craniata</taxon>
        <taxon>Vertebrata</taxon>
        <taxon>Euteleostomi</taxon>
        <taxon>Actinopterygii</taxon>
        <taxon>Neopterygii</taxon>
        <taxon>Teleostei</taxon>
        <taxon>Neoteleostei</taxon>
        <taxon>Acanthomorphata</taxon>
        <taxon>Carangaria</taxon>
        <taxon>Pleuronectiformes</taxon>
        <taxon>Pleuronectoidei</taxon>
        <taxon>Pleuronectidae</taxon>
        <taxon>Pleuronectes</taxon>
    </lineage>
</organism>
<dbReference type="Proteomes" id="UP001153269">
    <property type="component" value="Unassembled WGS sequence"/>
</dbReference>
<feature type="compositionally biased region" description="Basic and acidic residues" evidence="1">
    <location>
        <begin position="36"/>
        <end position="57"/>
    </location>
</feature>
<dbReference type="AlphaFoldDB" id="A0A9N7VQK1"/>
<gene>
    <name evidence="2" type="ORF">PLEPLA_LOCUS41196</name>
</gene>
<comment type="caution">
    <text evidence="2">The sequence shown here is derived from an EMBL/GenBank/DDBJ whole genome shotgun (WGS) entry which is preliminary data.</text>
</comment>
<feature type="region of interest" description="Disordered" evidence="1">
    <location>
        <begin position="32"/>
        <end position="57"/>
    </location>
</feature>
<reference evidence="2" key="1">
    <citation type="submission" date="2020-03" db="EMBL/GenBank/DDBJ databases">
        <authorList>
            <person name="Weist P."/>
        </authorList>
    </citation>
    <scope>NUCLEOTIDE SEQUENCE</scope>
</reference>
<evidence type="ECO:0000313" key="2">
    <source>
        <dbReference type="EMBL" id="CAB1453443.1"/>
    </source>
</evidence>
<protein>
    <submittedName>
        <fullName evidence="2">Uncharacterized protein</fullName>
    </submittedName>
</protein>
<proteinExistence type="predicted"/>
<sequence length="100" mass="11019">MTRASTRTVGVAVNRVKLAAPFTLASIDLDGIFPPGHRDPRPATRAPDRRTDHAAALSRRERKERALRGLLTWWLACFCAPPPYPTAVFSVHPIALHPEG</sequence>
<keyword evidence="3" id="KW-1185">Reference proteome</keyword>
<accession>A0A9N7VQK1</accession>
<evidence type="ECO:0000256" key="1">
    <source>
        <dbReference type="SAM" id="MobiDB-lite"/>
    </source>
</evidence>
<evidence type="ECO:0000313" key="3">
    <source>
        <dbReference type="Proteomes" id="UP001153269"/>
    </source>
</evidence>